<keyword evidence="2" id="KW-1185">Reference proteome</keyword>
<dbReference type="EMBL" id="FUFT01000005">
    <property type="protein sequence ID" value="SJL84526.1"/>
    <property type="molecule type" value="Genomic_DNA"/>
</dbReference>
<dbReference type="Proteomes" id="UP000189475">
    <property type="component" value="Unassembled WGS sequence"/>
</dbReference>
<reference evidence="1 2" key="1">
    <citation type="submission" date="2017-02" db="EMBL/GenBank/DDBJ databases">
        <authorList>
            <person name="Peterson S.W."/>
        </authorList>
    </citation>
    <scope>NUCLEOTIDE SEQUENCE [LARGE SCALE GENOMIC DNA]</scope>
    <source>
        <strain evidence="1 2">CECT 9027</strain>
    </source>
</reference>
<proteinExistence type="predicted"/>
<protein>
    <submittedName>
        <fullName evidence="1">Uncharacterized protein</fullName>
    </submittedName>
</protein>
<gene>
    <name evidence="1" type="ORF">VPAL9027_02515</name>
</gene>
<name>A0A1R4B6L2_9VIBR</name>
<evidence type="ECO:0000313" key="2">
    <source>
        <dbReference type="Proteomes" id="UP000189475"/>
    </source>
</evidence>
<dbReference type="RefSeq" id="WP_077314887.1">
    <property type="nucleotide sequence ID" value="NZ_AP024888.1"/>
</dbReference>
<accession>A0A1R4B6L2</accession>
<dbReference type="OrthoDB" id="6402167at2"/>
<sequence length="115" mass="13055">MNSEQYKSICEQPNVFRIEELRETLDLLRKENMPEVSLVAKSILSQKVEKPSLHKGGHQTDFVALELSFDEVDAVLDIVFDAEVSSIQGSGEPTSKTEIYVHLVNLWSNYLESLE</sequence>
<organism evidence="1 2">
    <name type="scientific">Vibrio palustris</name>
    <dbReference type="NCBI Taxonomy" id="1918946"/>
    <lineage>
        <taxon>Bacteria</taxon>
        <taxon>Pseudomonadati</taxon>
        <taxon>Pseudomonadota</taxon>
        <taxon>Gammaproteobacteria</taxon>
        <taxon>Vibrionales</taxon>
        <taxon>Vibrionaceae</taxon>
        <taxon>Vibrio</taxon>
    </lineage>
</organism>
<dbReference type="AlphaFoldDB" id="A0A1R4B6L2"/>
<evidence type="ECO:0000313" key="1">
    <source>
        <dbReference type="EMBL" id="SJL84526.1"/>
    </source>
</evidence>